<dbReference type="EMBL" id="JAIBOA010000003">
    <property type="protein sequence ID" value="MBW8482120.1"/>
    <property type="molecule type" value="Genomic_DNA"/>
</dbReference>
<reference evidence="2 3" key="1">
    <citation type="submission" date="2021-07" db="EMBL/GenBank/DDBJ databases">
        <title>Actinomadura sp. PM05-2 isolated from lichen.</title>
        <authorList>
            <person name="Somphong A."/>
            <person name="Phongsopitanun W."/>
            <person name="Tanasupawat S."/>
            <person name="Peongsungnone V."/>
        </authorList>
    </citation>
    <scope>NUCLEOTIDE SEQUENCE [LARGE SCALE GENOMIC DNA]</scope>
    <source>
        <strain evidence="2 3">PM05-2</strain>
    </source>
</reference>
<organism evidence="2 3">
    <name type="scientific">Actinomadura parmotrematis</name>
    <dbReference type="NCBI Taxonomy" id="2864039"/>
    <lineage>
        <taxon>Bacteria</taxon>
        <taxon>Bacillati</taxon>
        <taxon>Actinomycetota</taxon>
        <taxon>Actinomycetes</taxon>
        <taxon>Streptosporangiales</taxon>
        <taxon>Thermomonosporaceae</taxon>
        <taxon>Actinomadura</taxon>
    </lineage>
</organism>
<comment type="caution">
    <text evidence="2">The sequence shown here is derived from an EMBL/GenBank/DDBJ whole genome shotgun (WGS) entry which is preliminary data.</text>
</comment>
<feature type="signal peptide" evidence="1">
    <location>
        <begin position="1"/>
        <end position="17"/>
    </location>
</feature>
<sequence length="180" mass="18745">MKRIALTVLLAAALPLAGCGSDKKDDGGPKGPEVAWAGKVCDSVNQSAAQLRLPAVNADAKVYKKNVVTFLGDVDARLESMEIGLTKVGTPPASVSGGQASVQRTLARLRATRASLAQARTRLAKAKVSDQASLRRELTSLNKIMVASATYKGPAQDLQKANPALDKAFDSAASCAKQKA</sequence>
<keyword evidence="1" id="KW-0732">Signal</keyword>
<protein>
    <recommendedName>
        <fullName evidence="4">Lipoprotein</fullName>
    </recommendedName>
</protein>
<name>A0ABS7FP07_9ACTN</name>
<accession>A0ABS7FP07</accession>
<feature type="chain" id="PRO_5045522132" description="Lipoprotein" evidence="1">
    <location>
        <begin position="18"/>
        <end position="180"/>
    </location>
</feature>
<evidence type="ECO:0000313" key="3">
    <source>
        <dbReference type="Proteomes" id="UP000774570"/>
    </source>
</evidence>
<dbReference type="Proteomes" id="UP000774570">
    <property type="component" value="Unassembled WGS sequence"/>
</dbReference>
<evidence type="ECO:0008006" key="4">
    <source>
        <dbReference type="Google" id="ProtNLM"/>
    </source>
</evidence>
<keyword evidence="3" id="KW-1185">Reference proteome</keyword>
<dbReference type="RefSeq" id="WP_220164387.1">
    <property type="nucleotide sequence ID" value="NZ_JAIBOA010000003.1"/>
</dbReference>
<gene>
    <name evidence="2" type="ORF">K1Y72_07065</name>
</gene>
<evidence type="ECO:0000313" key="2">
    <source>
        <dbReference type="EMBL" id="MBW8482120.1"/>
    </source>
</evidence>
<evidence type="ECO:0000256" key="1">
    <source>
        <dbReference type="SAM" id="SignalP"/>
    </source>
</evidence>
<proteinExistence type="predicted"/>